<evidence type="ECO:0000313" key="2">
    <source>
        <dbReference type="Proteomes" id="UP000186277"/>
    </source>
</evidence>
<sequence>MGNAIGAVGNIAGNVLGGIGARKGAKEQARSNDRAMDNQMAMYEKQLELLEPFRKAGLSGLEGLQGIAGKPIDRNALTAEYLKSPEYQMMADQARYQQLASAEATGSLGSSANSNALAAITPGLVQHYLGNMQGQQQDMYNQLMGLTNVGLSGAGAQSAASAGNANAMGALYGQQGAINAGRRALPWQVAGSSLNSINNASAQDMNQFGNFAGNIMGNMMGGMF</sequence>
<proteinExistence type="predicted"/>
<dbReference type="Pfam" id="PF25688">
    <property type="entry name" value="P22_gp7"/>
    <property type="match status" value="1"/>
</dbReference>
<protein>
    <submittedName>
        <fullName evidence="1">Phage DNA transfer protein</fullName>
    </submittedName>
</protein>
<dbReference type="OrthoDB" id="6445901at2"/>
<dbReference type="AlphaFoldDB" id="A0A1Q5U8L1"/>
<comment type="caution">
    <text evidence="1">The sequence shown here is derived from an EMBL/GenBank/DDBJ whole genome shotgun (WGS) entry which is preliminary data.</text>
</comment>
<evidence type="ECO:0000313" key="1">
    <source>
        <dbReference type="EMBL" id="OKP08815.1"/>
    </source>
</evidence>
<dbReference type="Proteomes" id="UP000186277">
    <property type="component" value="Unassembled WGS sequence"/>
</dbReference>
<organism evidence="1 2">
    <name type="scientific">Xenorhabdus thuongxuanensis</name>
    <dbReference type="NCBI Taxonomy" id="1873484"/>
    <lineage>
        <taxon>Bacteria</taxon>
        <taxon>Pseudomonadati</taxon>
        <taxon>Pseudomonadota</taxon>
        <taxon>Gammaproteobacteria</taxon>
        <taxon>Enterobacterales</taxon>
        <taxon>Morganellaceae</taxon>
        <taxon>Xenorhabdus</taxon>
    </lineage>
</organism>
<dbReference type="RefSeq" id="WP_074018683.1">
    <property type="nucleotide sequence ID" value="NZ_CAWMWP010000043.1"/>
</dbReference>
<name>A0A1Q5U8L1_9GAMM</name>
<gene>
    <name evidence="1" type="ORF">Xentx_00486</name>
</gene>
<dbReference type="InterPro" id="IPR057916">
    <property type="entry name" value="P22_gp7"/>
</dbReference>
<reference evidence="1 2" key="1">
    <citation type="submission" date="2016-09" db="EMBL/GenBank/DDBJ databases">
        <title>Xenorhabdus thuongxuanensis sp. nov. and Xenorhabdus eapokensis sp. nov., isolated from Steinernema species.</title>
        <authorList>
            <person name="Kaempfer P."/>
            <person name="Tobias N.J."/>
            <person name="Phan Ke L."/>
            <person name="Bode H.B."/>
            <person name="Glaeser S.P."/>
        </authorList>
    </citation>
    <scope>NUCLEOTIDE SEQUENCE [LARGE SCALE GENOMIC DNA]</scope>
    <source>
        <strain evidence="1 2">30TX1</strain>
    </source>
</reference>
<dbReference type="EMBL" id="MKGR01000002">
    <property type="protein sequence ID" value="OKP08815.1"/>
    <property type="molecule type" value="Genomic_DNA"/>
</dbReference>
<keyword evidence="2" id="KW-1185">Reference proteome</keyword>
<accession>A0A1Q5U8L1</accession>